<dbReference type="InterPro" id="IPR010982">
    <property type="entry name" value="Lambda_DNA-bd_dom_sf"/>
</dbReference>
<dbReference type="Gene3D" id="1.10.260.40">
    <property type="entry name" value="lambda repressor-like DNA-binding domains"/>
    <property type="match status" value="1"/>
</dbReference>
<dbReference type="GO" id="GO:0003677">
    <property type="term" value="F:DNA binding"/>
    <property type="evidence" value="ECO:0007669"/>
    <property type="project" value="UniProtKB-KW"/>
</dbReference>
<evidence type="ECO:0000313" key="4">
    <source>
        <dbReference type="Proteomes" id="UP000008467"/>
    </source>
</evidence>
<evidence type="ECO:0000313" key="3">
    <source>
        <dbReference type="EMBL" id="ADZ82451.1"/>
    </source>
</evidence>
<dbReference type="HOGENOM" id="CLU_066192_5_1_9"/>
<dbReference type="SUPFAM" id="SSF47413">
    <property type="entry name" value="lambda repressor-like DNA-binding domains"/>
    <property type="match status" value="1"/>
</dbReference>
<dbReference type="PANTHER" id="PTHR46558">
    <property type="entry name" value="TRACRIPTIONAL REGULATORY PROTEIN-RELATED-RELATED"/>
    <property type="match status" value="1"/>
</dbReference>
<evidence type="ECO:0000259" key="2">
    <source>
        <dbReference type="PROSITE" id="PS50943"/>
    </source>
</evidence>
<dbReference type="InterPro" id="IPR001387">
    <property type="entry name" value="Cro/C1-type_HTH"/>
</dbReference>
<feature type="domain" description="HTH cro/C1-type" evidence="2">
    <location>
        <begin position="5"/>
        <end position="59"/>
    </location>
</feature>
<reference evidence="3 4" key="1">
    <citation type="journal article" date="2011" name="J. Bacteriol.">
        <title>Complete genome sequence of the cellulose-degrading bacterium Cellulosilyticum lentocellum.</title>
        <authorList>
            <consortium name="US DOE Joint Genome Institute"/>
            <person name="Miller D.A."/>
            <person name="Suen G."/>
            <person name="Bruce D."/>
            <person name="Copeland A."/>
            <person name="Cheng J.F."/>
            <person name="Detter C."/>
            <person name="Goodwin L.A."/>
            <person name="Han C.S."/>
            <person name="Hauser L.J."/>
            <person name="Land M.L."/>
            <person name="Lapidus A."/>
            <person name="Lucas S."/>
            <person name="Meincke L."/>
            <person name="Pitluck S."/>
            <person name="Tapia R."/>
            <person name="Teshima H."/>
            <person name="Woyke T."/>
            <person name="Fox B.G."/>
            <person name="Angert E.R."/>
            <person name="Currie C.R."/>
        </authorList>
    </citation>
    <scope>NUCLEOTIDE SEQUENCE [LARGE SCALE GENOMIC DNA]</scope>
    <source>
        <strain evidence="4">ATCC 49066 / DSM 5427 / NCIMB 11756 / RHM5</strain>
    </source>
</reference>
<accession>F2JNV3</accession>
<dbReference type="PANTHER" id="PTHR46558:SF4">
    <property type="entry name" value="DNA-BIDING PHAGE PROTEIN"/>
    <property type="match status" value="1"/>
</dbReference>
<dbReference type="AlphaFoldDB" id="F2JNV3"/>
<dbReference type="RefSeq" id="WP_013655752.1">
    <property type="nucleotide sequence ID" value="NC_015275.1"/>
</dbReference>
<keyword evidence="4" id="KW-1185">Reference proteome</keyword>
<sequence>MKERIKSVRKALNLTQENFGEKLGVRKTAISKLENGENNLTEQMQKLICNEFNVNEEWLRTGNGEMFNQMDRDEELAYLMGKILASKNDFIKQTMLTFAKLDESDWDLIENLIKKIKDSTNQ</sequence>
<keyword evidence="1" id="KW-0238">DNA-binding</keyword>
<dbReference type="PROSITE" id="PS50943">
    <property type="entry name" value="HTH_CROC1"/>
    <property type="match status" value="1"/>
</dbReference>
<dbReference type="KEGG" id="cle:Clole_0718"/>
<evidence type="ECO:0000256" key="1">
    <source>
        <dbReference type="ARBA" id="ARBA00023125"/>
    </source>
</evidence>
<dbReference type="EMBL" id="CP002582">
    <property type="protein sequence ID" value="ADZ82451.1"/>
    <property type="molecule type" value="Genomic_DNA"/>
</dbReference>
<dbReference type="Proteomes" id="UP000008467">
    <property type="component" value="Chromosome"/>
</dbReference>
<dbReference type="CDD" id="cd00093">
    <property type="entry name" value="HTH_XRE"/>
    <property type="match status" value="1"/>
</dbReference>
<protein>
    <submittedName>
        <fullName evidence="3">Helix-turn-helix domain protein</fullName>
    </submittedName>
</protein>
<name>F2JNV3_CELLD</name>
<dbReference type="SMART" id="SM00530">
    <property type="entry name" value="HTH_XRE"/>
    <property type="match status" value="1"/>
</dbReference>
<dbReference type="STRING" id="642492.Clole_0718"/>
<gene>
    <name evidence="3" type="ordered locus">Clole_0718</name>
</gene>
<organism evidence="3 4">
    <name type="scientific">Cellulosilyticum lentocellum (strain ATCC 49066 / DSM 5427 / NCIMB 11756 / RHM5)</name>
    <name type="common">Clostridium lentocellum</name>
    <dbReference type="NCBI Taxonomy" id="642492"/>
    <lineage>
        <taxon>Bacteria</taxon>
        <taxon>Bacillati</taxon>
        <taxon>Bacillota</taxon>
        <taxon>Clostridia</taxon>
        <taxon>Lachnospirales</taxon>
        <taxon>Cellulosilyticaceae</taxon>
        <taxon>Cellulosilyticum</taxon>
    </lineage>
</organism>
<dbReference type="Pfam" id="PF01381">
    <property type="entry name" value="HTH_3"/>
    <property type="match status" value="1"/>
</dbReference>
<dbReference type="eggNOG" id="COG1396">
    <property type="taxonomic scope" value="Bacteria"/>
</dbReference>
<proteinExistence type="predicted"/>